<protein>
    <submittedName>
        <fullName evidence="2">Uncharacterized protein</fullName>
    </submittedName>
</protein>
<sequence length="103" mass="12514">MFNQWTCIKKRDNPLTPETEKWHDIPPPTAEKISEENRPTGAVFKLKDEAISSEERKENNRRMEERQSIRWSNHKNRRLNTTGKIPMKNRRQYQGKVHHHRRK</sequence>
<dbReference type="Proteomes" id="UP000266723">
    <property type="component" value="Unassembled WGS sequence"/>
</dbReference>
<proteinExistence type="predicted"/>
<feature type="compositionally biased region" description="Basic residues" evidence="1">
    <location>
        <begin position="87"/>
        <end position="103"/>
    </location>
</feature>
<evidence type="ECO:0000313" key="3">
    <source>
        <dbReference type="Proteomes" id="UP000266723"/>
    </source>
</evidence>
<evidence type="ECO:0000313" key="2">
    <source>
        <dbReference type="EMBL" id="KAF3605602.1"/>
    </source>
</evidence>
<feature type="compositionally biased region" description="Basic and acidic residues" evidence="1">
    <location>
        <begin position="45"/>
        <end position="68"/>
    </location>
</feature>
<keyword evidence="3" id="KW-1185">Reference proteome</keyword>
<evidence type="ECO:0000256" key="1">
    <source>
        <dbReference type="SAM" id="MobiDB-lite"/>
    </source>
</evidence>
<organism evidence="2 3">
    <name type="scientific">Brassica cretica</name>
    <name type="common">Mustard</name>
    <dbReference type="NCBI Taxonomy" id="69181"/>
    <lineage>
        <taxon>Eukaryota</taxon>
        <taxon>Viridiplantae</taxon>
        <taxon>Streptophyta</taxon>
        <taxon>Embryophyta</taxon>
        <taxon>Tracheophyta</taxon>
        <taxon>Spermatophyta</taxon>
        <taxon>Magnoliopsida</taxon>
        <taxon>eudicotyledons</taxon>
        <taxon>Gunneridae</taxon>
        <taxon>Pentapetalae</taxon>
        <taxon>rosids</taxon>
        <taxon>malvids</taxon>
        <taxon>Brassicales</taxon>
        <taxon>Brassicaceae</taxon>
        <taxon>Brassiceae</taxon>
        <taxon>Brassica</taxon>
    </lineage>
</organism>
<gene>
    <name evidence="2" type="ORF">DY000_02048557</name>
</gene>
<feature type="region of interest" description="Disordered" evidence="1">
    <location>
        <begin position="11"/>
        <end position="103"/>
    </location>
</feature>
<dbReference type="EMBL" id="QGKV02000297">
    <property type="protein sequence ID" value="KAF3605602.1"/>
    <property type="molecule type" value="Genomic_DNA"/>
</dbReference>
<reference evidence="2 3" key="1">
    <citation type="journal article" date="2020" name="BMC Genomics">
        <title>Intraspecific diversification of the crop wild relative Brassica cretica Lam. using demographic model selection.</title>
        <authorList>
            <person name="Kioukis A."/>
            <person name="Michalopoulou V.A."/>
            <person name="Briers L."/>
            <person name="Pirintsos S."/>
            <person name="Studholme D.J."/>
            <person name="Pavlidis P."/>
            <person name="Sarris P.F."/>
        </authorList>
    </citation>
    <scope>NUCLEOTIDE SEQUENCE [LARGE SCALE GENOMIC DNA]</scope>
    <source>
        <strain evidence="3">cv. PFS-1207/04</strain>
    </source>
</reference>
<name>A0ABQ7EPZ8_BRACR</name>
<feature type="compositionally biased region" description="Basic and acidic residues" evidence="1">
    <location>
        <begin position="11"/>
        <end position="24"/>
    </location>
</feature>
<accession>A0ABQ7EPZ8</accession>
<comment type="caution">
    <text evidence="2">The sequence shown here is derived from an EMBL/GenBank/DDBJ whole genome shotgun (WGS) entry which is preliminary data.</text>
</comment>